<comment type="caution">
    <text evidence="2">The sequence shown here is derived from an EMBL/GenBank/DDBJ whole genome shotgun (WGS) entry which is preliminary data.</text>
</comment>
<keyword evidence="1" id="KW-0472">Membrane</keyword>
<organism evidence="2 3">
    <name type="scientific">Spirilliplanes yamanashiensis</name>
    <dbReference type="NCBI Taxonomy" id="42233"/>
    <lineage>
        <taxon>Bacteria</taxon>
        <taxon>Bacillati</taxon>
        <taxon>Actinomycetota</taxon>
        <taxon>Actinomycetes</taxon>
        <taxon>Micromonosporales</taxon>
        <taxon>Micromonosporaceae</taxon>
        <taxon>Spirilliplanes</taxon>
    </lineage>
</organism>
<evidence type="ECO:0000256" key="1">
    <source>
        <dbReference type="SAM" id="Phobius"/>
    </source>
</evidence>
<keyword evidence="1" id="KW-0812">Transmembrane</keyword>
<protein>
    <recommendedName>
        <fullName evidence="4">Prepilin-type N-terminal cleavage/methylation domain-containing protein</fullName>
    </recommendedName>
</protein>
<reference evidence="2" key="1">
    <citation type="submission" date="2021-01" db="EMBL/GenBank/DDBJ databases">
        <title>Whole genome shotgun sequence of Spirilliplanes yamanashiensis NBRC 15828.</title>
        <authorList>
            <person name="Komaki H."/>
            <person name="Tamura T."/>
        </authorList>
    </citation>
    <scope>NUCLEOTIDE SEQUENCE</scope>
    <source>
        <strain evidence="2">NBRC 15828</strain>
    </source>
</reference>
<accession>A0A8J3YF11</accession>
<dbReference type="AlphaFoldDB" id="A0A8J3YF11"/>
<evidence type="ECO:0000313" key="3">
    <source>
        <dbReference type="Proteomes" id="UP000652013"/>
    </source>
</evidence>
<dbReference type="PROSITE" id="PS00409">
    <property type="entry name" value="PROKAR_NTER_METHYL"/>
    <property type="match status" value="1"/>
</dbReference>
<dbReference type="InterPro" id="IPR012902">
    <property type="entry name" value="N_methyl_site"/>
</dbReference>
<keyword evidence="1" id="KW-1133">Transmembrane helix</keyword>
<dbReference type="RefSeq" id="WP_203941656.1">
    <property type="nucleotide sequence ID" value="NZ_BAAAGJ010000015.1"/>
</dbReference>
<dbReference type="NCBIfam" id="TIGR02532">
    <property type="entry name" value="IV_pilin_GFxxxE"/>
    <property type="match status" value="1"/>
</dbReference>
<dbReference type="EMBL" id="BOOY01000042">
    <property type="protein sequence ID" value="GIJ06482.1"/>
    <property type="molecule type" value="Genomic_DNA"/>
</dbReference>
<keyword evidence="3" id="KW-1185">Reference proteome</keyword>
<feature type="transmembrane region" description="Helical" evidence="1">
    <location>
        <begin position="20"/>
        <end position="41"/>
    </location>
</feature>
<proteinExistence type="predicted"/>
<gene>
    <name evidence="2" type="ORF">Sya03_58340</name>
</gene>
<name>A0A8J3YF11_9ACTN</name>
<evidence type="ECO:0000313" key="2">
    <source>
        <dbReference type="EMBL" id="GIJ06482.1"/>
    </source>
</evidence>
<dbReference type="Proteomes" id="UP000652013">
    <property type="component" value="Unassembled WGS sequence"/>
</dbReference>
<sequence length="200" mass="20760">MNEPRAPRLRLAGDGGMTLIETLVAMTVMTLVGALALAGIVQLRRTTASVGDLSAVSSGLHVTFQRLDREIRYAYGITEPATGLSPAGYRYVEYELHADGVRRCTQLRVGGSPGTFQARSRDGAAAAGGWRTLASGVGAGARFTRRDATTSGSPHQQLTVNLAVAAGGAAARSGEYTFTALNTHTGTATEQPVCAGLGRP</sequence>
<evidence type="ECO:0008006" key="4">
    <source>
        <dbReference type="Google" id="ProtNLM"/>
    </source>
</evidence>